<reference evidence="2" key="1">
    <citation type="submission" date="2020-05" db="EMBL/GenBank/DDBJ databases">
        <title>Frigoriglobus tundricola gen. nov., sp. nov., a psychrotolerant cellulolytic planctomycete of the family Gemmataceae with two divergent copies of 16S rRNA gene.</title>
        <authorList>
            <person name="Kulichevskaya I.S."/>
            <person name="Ivanova A.A."/>
            <person name="Naumoff D.G."/>
            <person name="Beletsky A.V."/>
            <person name="Rijpstra W.I.C."/>
            <person name="Sinninghe Damste J.S."/>
            <person name="Mardanov A.V."/>
            <person name="Ravin N.V."/>
            <person name="Dedysh S.N."/>
        </authorList>
    </citation>
    <scope>NUCLEOTIDE SEQUENCE [LARGE SCALE GENOMIC DNA]</scope>
    <source>
        <strain evidence="2">PL17</strain>
    </source>
</reference>
<name>A0A6M5YZE6_9BACT</name>
<evidence type="ECO:0000313" key="2">
    <source>
        <dbReference type="Proteomes" id="UP000503447"/>
    </source>
</evidence>
<organism evidence="1 2">
    <name type="scientific">Frigoriglobus tundricola</name>
    <dbReference type="NCBI Taxonomy" id="2774151"/>
    <lineage>
        <taxon>Bacteria</taxon>
        <taxon>Pseudomonadati</taxon>
        <taxon>Planctomycetota</taxon>
        <taxon>Planctomycetia</taxon>
        <taxon>Gemmatales</taxon>
        <taxon>Gemmataceae</taxon>
        <taxon>Frigoriglobus</taxon>
    </lineage>
</organism>
<accession>A0A6M5YZE6</accession>
<evidence type="ECO:0000313" key="1">
    <source>
        <dbReference type="EMBL" id="QJW99325.1"/>
    </source>
</evidence>
<gene>
    <name evidence="1" type="ORF">FTUN_6931</name>
</gene>
<dbReference type="KEGG" id="ftj:FTUN_6931"/>
<proteinExistence type="predicted"/>
<protein>
    <submittedName>
        <fullName evidence="1">Uncharacterized protein</fullName>
    </submittedName>
</protein>
<sequence length="146" mass="16907">MSRRVRVHQFVVAEIVRPQSPSWRKSDLFCVSHWFDVPADTEFPYTVARMQVFTRFYLSRARPTDFRVRVTWLHAPGGVSRVIGNFGPFAVPFARDTTARDCSFNLHNIRLQGVGVHRIELIREGQRGWTAGKVVRVATTYFVVER</sequence>
<dbReference type="AlphaFoldDB" id="A0A6M5YZE6"/>
<dbReference type="EMBL" id="CP053452">
    <property type="protein sequence ID" value="QJW99325.1"/>
    <property type="molecule type" value="Genomic_DNA"/>
</dbReference>
<keyword evidence="2" id="KW-1185">Reference proteome</keyword>
<dbReference type="Proteomes" id="UP000503447">
    <property type="component" value="Chromosome"/>
</dbReference>